<feature type="domain" description="RCK C-terminal" evidence="8">
    <location>
        <begin position="151"/>
        <end position="235"/>
    </location>
</feature>
<dbReference type="GO" id="GO:0005886">
    <property type="term" value="C:plasma membrane"/>
    <property type="evidence" value="ECO:0007669"/>
    <property type="project" value="InterPro"/>
</dbReference>
<dbReference type="NCBIfam" id="NF007031">
    <property type="entry name" value="PRK09496.1-2"/>
    <property type="match status" value="1"/>
</dbReference>
<dbReference type="AlphaFoldDB" id="A0A3E2XJM7"/>
<dbReference type="InterPro" id="IPR050721">
    <property type="entry name" value="Trk_Ktr_HKT_K-transport"/>
</dbReference>
<dbReference type="Pfam" id="PF02254">
    <property type="entry name" value="TrkA_N"/>
    <property type="match status" value="2"/>
</dbReference>
<evidence type="ECO:0000256" key="3">
    <source>
        <dbReference type="ARBA" id="ARBA00022538"/>
    </source>
</evidence>
<dbReference type="PROSITE" id="PS51202">
    <property type="entry name" value="RCK_C"/>
    <property type="match status" value="2"/>
</dbReference>
<evidence type="ECO:0000256" key="4">
    <source>
        <dbReference type="ARBA" id="ARBA00022958"/>
    </source>
</evidence>
<gene>
    <name evidence="9" type="primary">trkA</name>
    <name evidence="9" type="ORF">DW747_12455</name>
</gene>
<keyword evidence="4" id="KW-0630">Potassium</keyword>
<feature type="domain" description="RCK N-terminal" evidence="7">
    <location>
        <begin position="239"/>
        <end position="355"/>
    </location>
</feature>
<feature type="domain" description="RCK C-terminal" evidence="8">
    <location>
        <begin position="380"/>
        <end position="463"/>
    </location>
</feature>
<dbReference type="NCBIfam" id="NF007033">
    <property type="entry name" value="PRK09496.1-5"/>
    <property type="match status" value="1"/>
</dbReference>
<proteinExistence type="predicted"/>
<reference evidence="9 10" key="1">
    <citation type="submission" date="2018-08" db="EMBL/GenBank/DDBJ databases">
        <title>A genome reference for cultivated species of the human gut microbiota.</title>
        <authorList>
            <person name="Zou Y."/>
            <person name="Xue W."/>
            <person name="Luo G."/>
        </authorList>
    </citation>
    <scope>NUCLEOTIDE SEQUENCE [LARGE SCALE GENOMIC DNA]</scope>
    <source>
        <strain evidence="9 10">AM28-39</strain>
    </source>
</reference>
<organism evidence="9 10">
    <name type="scientific">Coprococcus catus</name>
    <dbReference type="NCBI Taxonomy" id="116085"/>
    <lineage>
        <taxon>Bacteria</taxon>
        <taxon>Bacillati</taxon>
        <taxon>Bacillota</taxon>
        <taxon>Clostridia</taxon>
        <taxon>Lachnospirales</taxon>
        <taxon>Lachnospiraceae</taxon>
        <taxon>Coprococcus</taxon>
    </lineage>
</organism>
<keyword evidence="6" id="KW-0406">Ion transport</keyword>
<keyword evidence="2" id="KW-0813">Transport</keyword>
<dbReference type="OrthoDB" id="9775180at2"/>
<protein>
    <recommendedName>
        <fullName evidence="1">Trk system potassium uptake protein TrkA</fullName>
    </recommendedName>
</protein>
<dbReference type="Proteomes" id="UP000261231">
    <property type="component" value="Unassembled WGS sequence"/>
</dbReference>
<dbReference type="NCBIfam" id="NF007039">
    <property type="entry name" value="PRK09496.3-2"/>
    <property type="match status" value="1"/>
</dbReference>
<dbReference type="InterPro" id="IPR006036">
    <property type="entry name" value="K_uptake_TrkA"/>
</dbReference>
<accession>A0A3E2XJM7</accession>
<evidence type="ECO:0000259" key="8">
    <source>
        <dbReference type="PROSITE" id="PS51202"/>
    </source>
</evidence>
<dbReference type="Gene3D" id="3.30.70.1450">
    <property type="entry name" value="Regulator of K+ conductance, C-terminal domain"/>
    <property type="match status" value="2"/>
</dbReference>
<dbReference type="InterPro" id="IPR036291">
    <property type="entry name" value="NAD(P)-bd_dom_sf"/>
</dbReference>
<dbReference type="SUPFAM" id="SSF51735">
    <property type="entry name" value="NAD(P)-binding Rossmann-fold domains"/>
    <property type="match status" value="2"/>
</dbReference>
<dbReference type="InterPro" id="IPR003148">
    <property type="entry name" value="RCK_N"/>
</dbReference>
<dbReference type="PANTHER" id="PTHR43833">
    <property type="entry name" value="POTASSIUM CHANNEL PROTEIN 2-RELATED-RELATED"/>
    <property type="match status" value="1"/>
</dbReference>
<comment type="caution">
    <text evidence="9">The sequence shown here is derived from an EMBL/GenBank/DDBJ whole genome shotgun (WGS) entry which is preliminary data.</text>
</comment>
<feature type="domain" description="RCK N-terminal" evidence="7">
    <location>
        <begin position="11"/>
        <end position="135"/>
    </location>
</feature>
<dbReference type="InterPro" id="IPR036721">
    <property type="entry name" value="RCK_C_sf"/>
</dbReference>
<dbReference type="EMBL" id="QVFD01000013">
    <property type="protein sequence ID" value="RGC44879.1"/>
    <property type="molecule type" value="Genomic_DNA"/>
</dbReference>
<evidence type="ECO:0000313" key="9">
    <source>
        <dbReference type="EMBL" id="RGC44879.1"/>
    </source>
</evidence>
<dbReference type="InterPro" id="IPR006037">
    <property type="entry name" value="RCK_C"/>
</dbReference>
<dbReference type="Gene3D" id="3.40.50.720">
    <property type="entry name" value="NAD(P)-binding Rossmann-like Domain"/>
    <property type="match status" value="2"/>
</dbReference>
<keyword evidence="10" id="KW-1185">Reference proteome</keyword>
<evidence type="ECO:0000256" key="2">
    <source>
        <dbReference type="ARBA" id="ARBA00022448"/>
    </source>
</evidence>
<dbReference type="PANTHER" id="PTHR43833:SF5">
    <property type="entry name" value="TRK SYSTEM POTASSIUM UPTAKE PROTEIN TRKA"/>
    <property type="match status" value="1"/>
</dbReference>
<evidence type="ECO:0000256" key="6">
    <source>
        <dbReference type="ARBA" id="ARBA00023065"/>
    </source>
</evidence>
<dbReference type="RefSeq" id="WP_117540985.1">
    <property type="nucleotide sequence ID" value="NZ_JAJCNA010000048.1"/>
</dbReference>
<dbReference type="NCBIfam" id="NF007041">
    <property type="entry name" value="PRK09496.3-4"/>
    <property type="match status" value="1"/>
</dbReference>
<dbReference type="SUPFAM" id="SSF116726">
    <property type="entry name" value="TrkA C-terminal domain-like"/>
    <property type="match status" value="2"/>
</dbReference>
<evidence type="ECO:0000259" key="7">
    <source>
        <dbReference type="PROSITE" id="PS51201"/>
    </source>
</evidence>
<evidence type="ECO:0000313" key="10">
    <source>
        <dbReference type="Proteomes" id="UP000261231"/>
    </source>
</evidence>
<name>A0A3E2XJM7_9FIRM</name>
<dbReference type="PROSITE" id="PS51201">
    <property type="entry name" value="RCK_N"/>
    <property type="match status" value="2"/>
</dbReference>
<sequence length="463" mass="50760">MAKDHKQGKRGLNIIIVGCGKVGASLTEQLYKEGHDITLVDRSSDRLQALTDMYDVMGIVGNGASYKIQREAGIDNADLMIAVTDSDELNLLCCTVAKRVGDCAAIARVRTPDYSDEASYLKEKLGLAMIINPEMEAANEITHVLSLPAALGVNSFAHGQAQMIRFKIPVNNRLDGQKVMAMARNISGDVLVCAVEREKQVFIPDGNFELHQGDVVSFIAASKAAKEFFERIGMPNKPVHNTMIIGGGKAAYYLGKMLLDMGIEVKIIEMDRKRCRELSVLLPQATIINGDGTDEELLKEEEIAYVDSLVPLTGIDEENVLLALHAREVSDAKVITKVNRNAFHNLIDKLDLGSVIYPKYITAEAIVAYVRAKQASMDSSNVETIYHMFDSRAEAIEFNVSASSRVTDVPLKDLNTKDNLLIACINRYGKIIIPGGMDCIQAGDTVVIVTTHTGFQNIEDILR</sequence>
<evidence type="ECO:0000256" key="5">
    <source>
        <dbReference type="ARBA" id="ARBA00023027"/>
    </source>
</evidence>
<evidence type="ECO:0000256" key="1">
    <source>
        <dbReference type="ARBA" id="ARBA00017378"/>
    </source>
</evidence>
<dbReference type="PRINTS" id="PR00335">
    <property type="entry name" value="KUPTAKETRKA"/>
</dbReference>
<dbReference type="Pfam" id="PF02080">
    <property type="entry name" value="TrkA_C"/>
    <property type="match status" value="2"/>
</dbReference>
<keyword evidence="5" id="KW-0520">NAD</keyword>
<keyword evidence="3" id="KW-0633">Potassium transport</keyword>
<dbReference type="GO" id="GO:0015079">
    <property type="term" value="F:potassium ion transmembrane transporter activity"/>
    <property type="evidence" value="ECO:0007669"/>
    <property type="project" value="InterPro"/>
</dbReference>